<evidence type="ECO:0000256" key="1">
    <source>
        <dbReference type="ARBA" id="ARBA00004127"/>
    </source>
</evidence>
<evidence type="ECO:0000313" key="4">
    <source>
        <dbReference type="EMBL" id="EFQ04242.1"/>
    </source>
</evidence>
<organism evidence="4 5">
    <name type="scientific">Megasphaera micronuciformis F0359</name>
    <dbReference type="NCBI Taxonomy" id="706434"/>
    <lineage>
        <taxon>Bacteria</taxon>
        <taxon>Bacillati</taxon>
        <taxon>Bacillota</taxon>
        <taxon>Negativicutes</taxon>
        <taxon>Veillonellales</taxon>
        <taxon>Veillonellaceae</taxon>
        <taxon>Megasphaera</taxon>
    </lineage>
</organism>
<accession>E2ZBL4</accession>
<evidence type="ECO:0000256" key="3">
    <source>
        <dbReference type="SAM" id="Phobius"/>
    </source>
</evidence>
<feature type="transmembrane region" description="Helical" evidence="3">
    <location>
        <begin position="212"/>
        <end position="234"/>
    </location>
</feature>
<dbReference type="RefSeq" id="WP_006941869.1">
    <property type="nucleotide sequence ID" value="NZ_GL538208.1"/>
</dbReference>
<feature type="transmembrane region" description="Helical" evidence="3">
    <location>
        <begin position="129"/>
        <end position="153"/>
    </location>
</feature>
<dbReference type="AlphaFoldDB" id="E2ZBL4"/>
<keyword evidence="3" id="KW-1133">Transmembrane helix</keyword>
<proteinExistence type="predicted"/>
<comment type="subcellular location">
    <subcellularLocation>
        <location evidence="1">Endomembrane system</location>
        <topology evidence="1">Multi-pass membrane protein</topology>
    </subcellularLocation>
</comment>
<keyword evidence="3" id="KW-0472">Membrane</keyword>
<protein>
    <recommendedName>
        <fullName evidence="6">Transporter, auxin efflux carrier (AEC) family protein</fullName>
    </recommendedName>
</protein>
<keyword evidence="5" id="KW-1185">Reference proteome</keyword>
<dbReference type="PANTHER" id="PTHR36838:SF3">
    <property type="entry name" value="TRANSPORTER AUXIN EFFLUX CARRIER EC FAMILY"/>
    <property type="match status" value="1"/>
</dbReference>
<dbReference type="PANTHER" id="PTHR36838">
    <property type="entry name" value="AUXIN EFFLUX CARRIER FAMILY PROTEIN"/>
    <property type="match status" value="1"/>
</dbReference>
<dbReference type="HOGENOM" id="CLU_893856_0_0_9"/>
<dbReference type="InterPro" id="IPR038770">
    <property type="entry name" value="Na+/solute_symporter_sf"/>
</dbReference>
<dbReference type="eggNOG" id="COG0679">
    <property type="taxonomic scope" value="Bacteria"/>
</dbReference>
<evidence type="ECO:0008006" key="6">
    <source>
        <dbReference type="Google" id="ProtNLM"/>
    </source>
</evidence>
<gene>
    <name evidence="4" type="ORF">HMPREF9429_00845</name>
</gene>
<keyword evidence="3" id="KW-0812">Transmembrane</keyword>
<reference evidence="4 5" key="1">
    <citation type="submission" date="2010-08" db="EMBL/GenBank/DDBJ databases">
        <authorList>
            <person name="Weinstock G."/>
            <person name="Sodergren E."/>
            <person name="Clifton S."/>
            <person name="Fulton L."/>
            <person name="Fulton B."/>
            <person name="Courtney L."/>
            <person name="Fronick C."/>
            <person name="Harrison M."/>
            <person name="Strong C."/>
            <person name="Farmer C."/>
            <person name="Delahaunty K."/>
            <person name="Markovic C."/>
            <person name="Hall O."/>
            <person name="Minx P."/>
            <person name="Tomlinson C."/>
            <person name="Mitreva M."/>
            <person name="Hou S."/>
            <person name="Chen J."/>
            <person name="Wollam A."/>
            <person name="Pepin K.H."/>
            <person name="Johnson M."/>
            <person name="Bhonagiri V."/>
            <person name="Zhang X."/>
            <person name="Suruliraj S."/>
            <person name="Warren W."/>
            <person name="Chinwalla A."/>
            <person name="Mardis E.R."/>
            <person name="Wilson R.K."/>
        </authorList>
    </citation>
    <scope>NUCLEOTIDE SEQUENCE [LARGE SCALE GENOMIC DNA]</scope>
    <source>
        <strain evidence="4 5">F0359</strain>
    </source>
</reference>
<dbReference type="EMBL" id="AECS01000036">
    <property type="protein sequence ID" value="EFQ04242.1"/>
    <property type="molecule type" value="Genomic_DNA"/>
</dbReference>
<keyword evidence="2" id="KW-0813">Transport</keyword>
<feature type="transmembrane region" description="Helical" evidence="3">
    <location>
        <begin position="174"/>
        <end position="192"/>
    </location>
</feature>
<feature type="transmembrane region" description="Helical" evidence="3">
    <location>
        <begin position="241"/>
        <end position="260"/>
    </location>
</feature>
<evidence type="ECO:0000313" key="5">
    <source>
        <dbReference type="Proteomes" id="UP000003195"/>
    </source>
</evidence>
<sequence length="326" mass="36320">MGEGELFRIAYIFFDIIMPIGVGYCLKKRSVVSSGFCNGLIRFNIIVVMTALALLSFWTLPLRKELMALPFFAYFNVIVPWLIVKVGRFDQRFTNVQERGSYLITAIPSNVGSLGGLCGYILYGETSFAYIQLMAVFQNLVMFFVLFPMGSYYKYGVEGGAGSSIRDIPWKNVFINKNQLAVVGMVVGAILYSNGIQRPALMGDAFHFLIHFSAWASLVPIGYMIDFAALPAYFKKTAELIPVKVVVTPLILYGVSLFFFEDPVLTGTMIIAMAAPCAINALIAVRLYNLNVNLSMAAFIGTNLFYIFVFYPLYYAAVVCNILPFK</sequence>
<name>E2ZBL4_9FIRM</name>
<dbReference type="OrthoDB" id="1622577at2"/>
<feature type="transmembrane region" description="Helical" evidence="3">
    <location>
        <begin position="266"/>
        <end position="285"/>
    </location>
</feature>
<evidence type="ECO:0000256" key="2">
    <source>
        <dbReference type="ARBA" id="ARBA00022448"/>
    </source>
</evidence>
<feature type="transmembrane region" description="Helical" evidence="3">
    <location>
        <begin position="66"/>
        <end position="83"/>
    </location>
</feature>
<dbReference type="Gene3D" id="1.20.1530.20">
    <property type="match status" value="1"/>
</dbReference>
<feature type="transmembrane region" description="Helical" evidence="3">
    <location>
        <begin position="6"/>
        <end position="27"/>
    </location>
</feature>
<feature type="transmembrane region" description="Helical" evidence="3">
    <location>
        <begin position="39"/>
        <end position="60"/>
    </location>
</feature>
<comment type="caution">
    <text evidence="4">The sequence shown here is derived from an EMBL/GenBank/DDBJ whole genome shotgun (WGS) entry which is preliminary data.</text>
</comment>
<dbReference type="Proteomes" id="UP000003195">
    <property type="component" value="Unassembled WGS sequence"/>
</dbReference>
<dbReference type="GO" id="GO:0012505">
    <property type="term" value="C:endomembrane system"/>
    <property type="evidence" value="ECO:0007669"/>
    <property type="project" value="UniProtKB-SubCell"/>
</dbReference>
<dbReference type="STRING" id="706434.HMPREF9429_00845"/>
<feature type="transmembrane region" description="Helical" evidence="3">
    <location>
        <begin position="297"/>
        <end position="317"/>
    </location>
</feature>
<feature type="transmembrane region" description="Helical" evidence="3">
    <location>
        <begin position="103"/>
        <end position="123"/>
    </location>
</feature>